<dbReference type="STRING" id="3871.A0A1J7HEJ2"/>
<keyword evidence="1" id="KW-0175">Coiled coil</keyword>
<feature type="coiled-coil region" evidence="1">
    <location>
        <begin position="674"/>
        <end position="729"/>
    </location>
</feature>
<evidence type="ECO:0000313" key="3">
    <source>
        <dbReference type="EMBL" id="OIV98866.1"/>
    </source>
</evidence>
<dbReference type="Proteomes" id="UP000188354">
    <property type="component" value="Chromosome LG13"/>
</dbReference>
<gene>
    <name evidence="3" type="ORF">TanjilG_21201</name>
</gene>
<dbReference type="PANTHER" id="PTHR47490">
    <property type="entry name" value="PROTEIN BLISTER"/>
    <property type="match status" value="1"/>
</dbReference>
<evidence type="ECO:0000256" key="1">
    <source>
        <dbReference type="SAM" id="Coils"/>
    </source>
</evidence>
<feature type="region of interest" description="Disordered" evidence="2">
    <location>
        <begin position="1"/>
        <end position="112"/>
    </location>
</feature>
<dbReference type="Gramene" id="OIV98866">
    <property type="protein sequence ID" value="OIV98866"/>
    <property type="gene ID" value="TanjilG_21201"/>
</dbReference>
<dbReference type="InterPro" id="IPR044194">
    <property type="entry name" value="BLISTER"/>
</dbReference>
<proteinExistence type="predicted"/>
<feature type="compositionally biased region" description="Polar residues" evidence="2">
    <location>
        <begin position="303"/>
        <end position="319"/>
    </location>
</feature>
<reference evidence="3 4" key="1">
    <citation type="journal article" date="2017" name="Plant Biotechnol. J.">
        <title>A comprehensive draft genome sequence for lupin (Lupinus angustifolius), an emerging health food: insights into plant-microbe interactions and legume evolution.</title>
        <authorList>
            <person name="Hane J.K."/>
            <person name="Ming Y."/>
            <person name="Kamphuis L.G."/>
            <person name="Nelson M.N."/>
            <person name="Garg G."/>
            <person name="Atkins C.A."/>
            <person name="Bayer P.E."/>
            <person name="Bravo A."/>
            <person name="Bringans S."/>
            <person name="Cannon S."/>
            <person name="Edwards D."/>
            <person name="Foley R."/>
            <person name="Gao L.L."/>
            <person name="Harrison M.J."/>
            <person name="Huang W."/>
            <person name="Hurgobin B."/>
            <person name="Li S."/>
            <person name="Liu C.W."/>
            <person name="McGrath A."/>
            <person name="Morahan G."/>
            <person name="Murray J."/>
            <person name="Weller J."/>
            <person name="Jian J."/>
            <person name="Singh K.B."/>
        </authorList>
    </citation>
    <scope>NUCLEOTIDE SEQUENCE [LARGE SCALE GENOMIC DNA]</scope>
    <source>
        <strain evidence="4">cv. Tanjil</strain>
        <tissue evidence="3">Whole plant</tissue>
    </source>
</reference>
<feature type="compositionally biased region" description="Polar residues" evidence="2">
    <location>
        <begin position="185"/>
        <end position="215"/>
    </location>
</feature>
<feature type="region of interest" description="Disordered" evidence="2">
    <location>
        <begin position="302"/>
        <end position="375"/>
    </location>
</feature>
<name>A0A1J7HEJ2_LUPAN</name>
<keyword evidence="4" id="KW-1185">Reference proteome</keyword>
<dbReference type="EMBL" id="CM007373">
    <property type="protein sequence ID" value="OIV98866.1"/>
    <property type="molecule type" value="Genomic_DNA"/>
</dbReference>
<feature type="coiled-coil region" evidence="1">
    <location>
        <begin position="534"/>
        <end position="593"/>
    </location>
</feature>
<feature type="coiled-coil region" evidence="1">
    <location>
        <begin position="841"/>
        <end position="896"/>
    </location>
</feature>
<dbReference type="GO" id="GO:0040008">
    <property type="term" value="P:regulation of growth"/>
    <property type="evidence" value="ECO:0007669"/>
    <property type="project" value="InterPro"/>
</dbReference>
<feature type="compositionally biased region" description="Polar residues" evidence="2">
    <location>
        <begin position="351"/>
        <end position="367"/>
    </location>
</feature>
<feature type="compositionally biased region" description="Polar residues" evidence="2">
    <location>
        <begin position="53"/>
        <end position="71"/>
    </location>
</feature>
<dbReference type="AlphaFoldDB" id="A0A1J7HEJ2"/>
<evidence type="ECO:0000256" key="2">
    <source>
        <dbReference type="SAM" id="MobiDB-lite"/>
    </source>
</evidence>
<feature type="region of interest" description="Disordered" evidence="2">
    <location>
        <begin position="185"/>
        <end position="233"/>
    </location>
</feature>
<evidence type="ECO:0000313" key="4">
    <source>
        <dbReference type="Proteomes" id="UP000188354"/>
    </source>
</evidence>
<organism evidence="3 4">
    <name type="scientific">Lupinus angustifolius</name>
    <name type="common">Narrow-leaved blue lupine</name>
    <dbReference type="NCBI Taxonomy" id="3871"/>
    <lineage>
        <taxon>Eukaryota</taxon>
        <taxon>Viridiplantae</taxon>
        <taxon>Streptophyta</taxon>
        <taxon>Embryophyta</taxon>
        <taxon>Tracheophyta</taxon>
        <taxon>Spermatophyta</taxon>
        <taxon>Magnoliopsida</taxon>
        <taxon>eudicotyledons</taxon>
        <taxon>Gunneridae</taxon>
        <taxon>Pentapetalae</taxon>
        <taxon>rosids</taxon>
        <taxon>fabids</taxon>
        <taxon>Fabales</taxon>
        <taxon>Fabaceae</taxon>
        <taxon>Papilionoideae</taxon>
        <taxon>50 kb inversion clade</taxon>
        <taxon>genistoids sensu lato</taxon>
        <taxon>core genistoids</taxon>
        <taxon>Genisteae</taxon>
        <taxon>Lupinus</taxon>
    </lineage>
</organism>
<feature type="compositionally biased region" description="Basic and acidic residues" evidence="2">
    <location>
        <begin position="11"/>
        <end position="36"/>
    </location>
</feature>
<dbReference type="OMA" id="MASEHMP"/>
<feature type="coiled-coil region" evidence="1">
    <location>
        <begin position="977"/>
        <end position="1032"/>
    </location>
</feature>
<feature type="compositionally biased region" description="Low complexity" evidence="2">
    <location>
        <begin position="38"/>
        <end position="52"/>
    </location>
</feature>
<feature type="compositionally biased region" description="Polar residues" evidence="2">
    <location>
        <begin position="92"/>
        <end position="104"/>
    </location>
</feature>
<accession>A0A1J7HEJ2</accession>
<feature type="compositionally biased region" description="Polar residues" evidence="2">
    <location>
        <begin position="330"/>
        <end position="341"/>
    </location>
</feature>
<sequence length="1154" mass="127347">MASAQVLPNSRKQEHLEAGKRRLEEFRKKKAAERAKKALSSSNNANSDASLNQKQTSEIQNVRVNESDGVTTSGGIGGAIIDTLPSGMGNDKSPSMVSQSSNQEPLADRTSLVRNDLNTLPTIPMEAYSDIDETKRYNASVGTAYADVNQKNEANNVYDIYGVHTDGLGGIPYGTTNNQSILLHPQGSQEFGSNATQTSLHGMNDSQSNKSNSSLKDYPVSDHGSSPYFPSKISPQNSVDTLLQIKSTISSTSDSIYAHGSHSEGFSDFLSSKFRETITSSGSDLPNLPGATIPRFDSKDYEASNSFNHTPVNSLATESSSRRSRPSFLDSLNVSRPSLESSYRKPEQDSFMFSHSESSNKDISGSTHFHKPSEETKTVAPFSNFTAANFHSPLEHNAGPFNNNSQNMLMTSAKENSMGKKDDYYSPSKNEDFAALEQHIEDLTQEKFSLQRALETSRVLAESLATENSSLTDNYNQQRSVVNQLQSDMETLQEDIKAQLVEYESIRNLYTNAQLECNAADERAKLLASEVIGLEEKALKLRSSELKLEKQLENAQAEISSCRKKMSSLDKDRQDMKSTIDALQEEKKVLLSKLRKASGIGKSNESQINKRDVSTSTEDIENENAAANSSNQEINDSASVHDAGSSSLSLVPEIGHSSFGVPLVNVPHDQLRRIENINALISELALEKEELTKALTSESSECSRMKAINKELSRKLEIQTQRLELLTAQSMVNENIPSNQLDSRTIYENTPYADEGDEVQKPIGVSSGAPTCLVNATIHVCDCVLRMHLTCLDRVSMRASDAPIHALDRALVECLTCLDRACLMRMMHHDRVCLMRLICLALKLRSSELKLEKQLENAQAEISSCRKKMSSLDKDRQDMKSTIDALQEEKKVLLSKLRKASGIGKSNESQINKRDVSTSTEDIENENAAANSSNQEINDSASVHDAGSSSLSLVPEIGHSSFGVPLVNVPHDQLRRIENINALISELALEKEELTKALTSESSECSRMKAINKELSRKLEIQTQRLELLTAQSMVNENIPSNQLDSRTIYENTPYADEGDEVQKPIGVSSGAPTCLVNATIHVCDCVLRMHLTCLDRVSMRASDAPIHALDRALVECLTCLDRACLMRMMHHDRVCLMRLICLVRPDRVSDEPR</sequence>
<dbReference type="PANTHER" id="PTHR47490:SF2">
    <property type="entry name" value="PROTEIN BLISTER"/>
    <property type="match status" value="1"/>
</dbReference>
<protein>
    <submittedName>
        <fullName evidence="3">Uncharacterized protein</fullName>
    </submittedName>
</protein>
<feature type="coiled-coil region" evidence="1">
    <location>
        <begin position="433"/>
        <end position="509"/>
    </location>
</feature>
<feature type="compositionally biased region" description="Polar residues" evidence="2">
    <location>
        <begin position="1"/>
        <end position="10"/>
    </location>
</feature>